<protein>
    <submittedName>
        <fullName evidence="1">Uncharacterized protein</fullName>
    </submittedName>
</protein>
<dbReference type="EMBL" id="MK072530">
    <property type="protein sequence ID" value="AYV87092.1"/>
    <property type="molecule type" value="Genomic_DNA"/>
</dbReference>
<evidence type="ECO:0000313" key="1">
    <source>
        <dbReference type="EMBL" id="AYV87092.1"/>
    </source>
</evidence>
<organism evidence="1">
    <name type="scientific">Sylvanvirus sp</name>
    <dbReference type="NCBI Taxonomy" id="2487774"/>
    <lineage>
        <taxon>Viruses</taxon>
    </lineage>
</organism>
<proteinExistence type="predicted"/>
<gene>
    <name evidence="1" type="ORF">Sylvanvirus24_7</name>
</gene>
<reference evidence="1" key="1">
    <citation type="submission" date="2018-10" db="EMBL/GenBank/DDBJ databases">
        <title>Hidden diversity of soil giant viruses.</title>
        <authorList>
            <person name="Schulz F."/>
            <person name="Alteio L."/>
            <person name="Goudeau D."/>
            <person name="Ryan E.M."/>
            <person name="Malmstrom R.R."/>
            <person name="Blanchard J."/>
            <person name="Woyke T."/>
        </authorList>
    </citation>
    <scope>NUCLEOTIDE SEQUENCE</scope>
    <source>
        <strain evidence="1">SYV1</strain>
    </source>
</reference>
<name>A0A3G5AIQ8_9VIRU</name>
<accession>A0A3G5AIQ8</accession>
<sequence>MENIEQLAKTALVKVEEQNFLFRNCIDDMKTELAQMQASAIIADVWNYLLFFGMCHWKSDPGLVRSVPQELAKVKRGEVKINDCKNLLQLISVISTIFERSSRPSSSSDVEYYKTILLELHAAKDDQNESSAFHPLVHSVDMHLDLEKDIKRLESVLNKIDLIESGPLKKFRDFIQPTLKGMSACLVDVKSNVKLNSLPKNEDLVSTIATLLGGGTPPSSPINE</sequence>